<dbReference type="EC" id="4.2.2.29" evidence="7"/>
<gene>
    <name evidence="7" type="primary">mltG</name>
    <name evidence="9" type="ORF">GCM10023322_58120</name>
</gene>
<comment type="subcellular location">
    <subcellularLocation>
        <location evidence="7">Cell membrane</location>
        <topology evidence="7">Single-pass membrane protein</topology>
    </subcellularLocation>
</comment>
<reference evidence="10" key="1">
    <citation type="journal article" date="2019" name="Int. J. Syst. Evol. Microbiol.">
        <title>The Global Catalogue of Microorganisms (GCM) 10K type strain sequencing project: providing services to taxonomists for standard genome sequencing and annotation.</title>
        <authorList>
            <consortium name="The Broad Institute Genomics Platform"/>
            <consortium name="The Broad Institute Genome Sequencing Center for Infectious Disease"/>
            <person name="Wu L."/>
            <person name="Ma J."/>
        </authorList>
    </citation>
    <scope>NUCLEOTIDE SEQUENCE [LARGE SCALE GENOMIC DNA]</scope>
    <source>
        <strain evidence="10">JCM 18304</strain>
    </source>
</reference>
<evidence type="ECO:0000256" key="2">
    <source>
        <dbReference type="ARBA" id="ARBA00022692"/>
    </source>
</evidence>
<evidence type="ECO:0000313" key="10">
    <source>
        <dbReference type="Proteomes" id="UP001501570"/>
    </source>
</evidence>
<keyword evidence="10" id="KW-1185">Reference proteome</keyword>
<comment type="catalytic activity">
    <reaction evidence="7">
        <text>a peptidoglycan chain = a peptidoglycan chain with N-acetyl-1,6-anhydromuramyl-[peptide] at the reducing end + a peptidoglycan chain with N-acetylglucosamine at the non-reducing end.</text>
        <dbReference type="EC" id="4.2.2.29"/>
    </reaction>
</comment>
<feature type="compositionally biased region" description="Basic and acidic residues" evidence="8">
    <location>
        <begin position="193"/>
        <end position="212"/>
    </location>
</feature>
<feature type="compositionally biased region" description="Basic and acidic residues" evidence="8">
    <location>
        <begin position="171"/>
        <end position="185"/>
    </location>
</feature>
<keyword evidence="2 7" id="KW-0812">Transmembrane</keyword>
<dbReference type="Pfam" id="PF02618">
    <property type="entry name" value="YceG"/>
    <property type="match status" value="1"/>
</dbReference>
<dbReference type="PANTHER" id="PTHR30518">
    <property type="entry name" value="ENDOLYTIC MUREIN TRANSGLYCOSYLASE"/>
    <property type="match status" value="1"/>
</dbReference>
<sequence length="760" mass="80976">MIDGRNQPYDDGRGHERRRRSAPGHGYSTGQDAQGGAEPDGYGYEPPGYSEPGYDAYPPTSYGDDSGYAPSFIERGFDDEPAPRQRGGARGRRKPPTETTNSRAAPAHATDPRAVPGPGPAADYPTGSWGHDDGRGGRGETGFQRGIPETGGFASPRVQPDPRVQPPDPRAQPDPRVQPDPRGPESRGNAQRDGYDTGLHDRYDGGHRDGYADPRFAPSGYDTAGYPIPGRGDAGHAGPGYDDAGYSAGYPGPGHDDRGYADQAHSDLGYANRGRADRGYGDRSHADRGYDDRTHGDRGHGDPGYAGDNGYRDSGYRDSGYRDPGHGASGYGDPGYGEPGYGDRGYSDRVYGQPARDRGRFGDADDRGDDTGRGLGDGEADGEGPRRPRRKRRGVLTLVLVLIVGFVGAVGLVGFRVYETRFATPDYSGSGSGTVQATVNPGDTATLIGASLTKLGVIKSEKAFFKAAASNPDSVKIQPGSYNLHKRMSAANALDMLLAKNSDGSLANLVSNGITITEGMISVDIFEKLHEKTGVPVADFVAAAKDPESLGVPSSWYTRDDGKKSIISIEGFLFPDTYTFQPGETAKQMLSTMVKEFMDAAGSSQLNIEAGAKTLGMTPYEVLITASIAQEEAASQPDMAGVAEVVYNRIYRPDGGDSGAKLEIDSEVNYWLRITGHSAQDSENLTMSQLTSTQDPYSTHLNPGLPPGAIGNPGKDALSAALHPDTSKRPYYYWQTLPGSPKVVYAKTGQEACQQRNESC</sequence>
<dbReference type="Gene3D" id="3.30.1490.480">
    <property type="entry name" value="Endolytic murein transglycosylase"/>
    <property type="match status" value="1"/>
</dbReference>
<evidence type="ECO:0000256" key="3">
    <source>
        <dbReference type="ARBA" id="ARBA00022989"/>
    </source>
</evidence>
<evidence type="ECO:0000256" key="6">
    <source>
        <dbReference type="ARBA" id="ARBA00023316"/>
    </source>
</evidence>
<feature type="transmembrane region" description="Helical" evidence="7">
    <location>
        <begin position="395"/>
        <end position="418"/>
    </location>
</feature>
<comment type="function">
    <text evidence="7">Functions as a peptidoglycan terminase that cleaves nascent peptidoglycan strands endolytically to terminate their elongation.</text>
</comment>
<accession>A0ABP9SCL7</accession>
<comment type="caution">
    <text evidence="9">The sequence shown here is derived from an EMBL/GenBank/DDBJ whole genome shotgun (WGS) entry which is preliminary data.</text>
</comment>
<dbReference type="PANTHER" id="PTHR30518:SF2">
    <property type="entry name" value="ENDOLYTIC MUREIN TRANSGLYCOSYLASE"/>
    <property type="match status" value="1"/>
</dbReference>
<feature type="compositionally biased region" description="Gly residues" evidence="8">
    <location>
        <begin position="327"/>
        <end position="343"/>
    </location>
</feature>
<evidence type="ECO:0000256" key="4">
    <source>
        <dbReference type="ARBA" id="ARBA00023136"/>
    </source>
</evidence>
<feature type="compositionally biased region" description="Basic and acidic residues" evidence="8">
    <location>
        <begin position="310"/>
        <end position="325"/>
    </location>
</feature>
<keyword evidence="5 7" id="KW-0456">Lyase</keyword>
<dbReference type="Proteomes" id="UP001501570">
    <property type="component" value="Unassembled WGS sequence"/>
</dbReference>
<protein>
    <recommendedName>
        <fullName evidence="7">Endolytic murein transglycosylase</fullName>
        <ecNumber evidence="7">4.2.2.29</ecNumber>
    </recommendedName>
    <alternativeName>
        <fullName evidence="7">Peptidoglycan lytic transglycosylase</fullName>
    </alternativeName>
    <alternativeName>
        <fullName evidence="7">Peptidoglycan polymerization terminase</fullName>
    </alternativeName>
</protein>
<name>A0ABP9SCL7_9ACTN</name>
<organism evidence="9 10">
    <name type="scientific">Rugosimonospora acidiphila</name>
    <dbReference type="NCBI Taxonomy" id="556531"/>
    <lineage>
        <taxon>Bacteria</taxon>
        <taxon>Bacillati</taxon>
        <taxon>Actinomycetota</taxon>
        <taxon>Actinomycetes</taxon>
        <taxon>Micromonosporales</taxon>
        <taxon>Micromonosporaceae</taxon>
        <taxon>Rugosimonospora</taxon>
    </lineage>
</organism>
<keyword evidence="3 7" id="KW-1133">Transmembrane helix</keyword>
<feature type="region of interest" description="Disordered" evidence="8">
    <location>
        <begin position="1"/>
        <end position="389"/>
    </location>
</feature>
<comment type="similarity">
    <text evidence="7">Belongs to the transglycosylase MltG family.</text>
</comment>
<evidence type="ECO:0000313" key="9">
    <source>
        <dbReference type="EMBL" id="GAA5194247.1"/>
    </source>
</evidence>
<feature type="site" description="Important for catalytic activity" evidence="7">
    <location>
        <position position="632"/>
    </location>
</feature>
<evidence type="ECO:0000256" key="8">
    <source>
        <dbReference type="SAM" id="MobiDB-lite"/>
    </source>
</evidence>
<evidence type="ECO:0000256" key="5">
    <source>
        <dbReference type="ARBA" id="ARBA00023239"/>
    </source>
</evidence>
<dbReference type="EMBL" id="BAABJQ010000021">
    <property type="protein sequence ID" value="GAA5194247.1"/>
    <property type="molecule type" value="Genomic_DNA"/>
</dbReference>
<dbReference type="HAMAP" id="MF_02065">
    <property type="entry name" value="MltG"/>
    <property type="match status" value="1"/>
</dbReference>
<dbReference type="NCBIfam" id="TIGR00247">
    <property type="entry name" value="endolytic transglycosylase MltG"/>
    <property type="match status" value="1"/>
</dbReference>
<evidence type="ECO:0000256" key="7">
    <source>
        <dbReference type="HAMAP-Rule" id="MF_02065"/>
    </source>
</evidence>
<keyword evidence="4 7" id="KW-0472">Membrane</keyword>
<keyword evidence="1 7" id="KW-1003">Cell membrane</keyword>
<proteinExistence type="inferred from homology"/>
<feature type="compositionally biased region" description="Basic and acidic residues" evidence="8">
    <location>
        <begin position="355"/>
        <end position="372"/>
    </location>
</feature>
<feature type="compositionally biased region" description="Basic and acidic residues" evidence="8">
    <location>
        <begin position="274"/>
        <end position="301"/>
    </location>
</feature>
<dbReference type="RefSeq" id="WP_345634944.1">
    <property type="nucleotide sequence ID" value="NZ_BAABJQ010000021.1"/>
</dbReference>
<evidence type="ECO:0000256" key="1">
    <source>
        <dbReference type="ARBA" id="ARBA00022475"/>
    </source>
</evidence>
<dbReference type="InterPro" id="IPR003770">
    <property type="entry name" value="MLTG-like"/>
</dbReference>
<keyword evidence="6 7" id="KW-0961">Cell wall biogenesis/degradation</keyword>